<sequence length="154" mass="16707">FDISINGQYVGRLVFRLREDVVPRTVQNFMQLCTAPAGTGYRGTAFHTVESDVSQTNSSGGRSIWGGHFPDENHQLLFTGRGNLAMNSTSPNQNGSQFFITLCRDPIRLAHINRRHVVFGSVVSGWPVLDTIEACGSATGGPNRAIVITNCGVL</sequence>
<dbReference type="Proteomes" id="UP000030653">
    <property type="component" value="Unassembled WGS sequence"/>
</dbReference>
<dbReference type="OrthoDB" id="193499at2759"/>
<comment type="function">
    <text evidence="4">PPIases accelerate the folding of proteins. It catalyzes the cis-trans isomerization of proline imidic peptide bonds in oligopeptides.</text>
</comment>
<evidence type="ECO:0000313" key="6">
    <source>
        <dbReference type="EMBL" id="EJU03960.1"/>
    </source>
</evidence>
<dbReference type="HOGENOM" id="CLU_012062_4_3_1"/>
<dbReference type="GeneID" id="63689913"/>
<dbReference type="InterPro" id="IPR029000">
    <property type="entry name" value="Cyclophilin-like_dom_sf"/>
</dbReference>
<evidence type="ECO:0000256" key="1">
    <source>
        <dbReference type="ARBA" id="ARBA00000971"/>
    </source>
</evidence>
<dbReference type="GO" id="GO:0006457">
    <property type="term" value="P:protein folding"/>
    <property type="evidence" value="ECO:0007669"/>
    <property type="project" value="TreeGrafter"/>
</dbReference>
<dbReference type="Pfam" id="PF00160">
    <property type="entry name" value="Pro_isomerase"/>
    <property type="match status" value="1"/>
</dbReference>
<dbReference type="SUPFAM" id="SSF50891">
    <property type="entry name" value="Cyclophilin-like"/>
    <property type="match status" value="1"/>
</dbReference>
<keyword evidence="7" id="KW-1185">Reference proteome</keyword>
<dbReference type="GO" id="GO:0003755">
    <property type="term" value="F:peptidyl-prolyl cis-trans isomerase activity"/>
    <property type="evidence" value="ECO:0007669"/>
    <property type="project" value="UniProtKB-UniRule"/>
</dbReference>
<dbReference type="RefSeq" id="XP_040630854.1">
    <property type="nucleotide sequence ID" value="XM_040774851.1"/>
</dbReference>
<dbReference type="InterPro" id="IPR024936">
    <property type="entry name" value="Cyclophilin-type_PPIase"/>
</dbReference>
<comment type="similarity">
    <text evidence="4">Belongs to the cyclophilin-type PPIase family.</text>
</comment>
<dbReference type="PROSITE" id="PS50072">
    <property type="entry name" value="CSA_PPIASE_2"/>
    <property type="match status" value="1"/>
</dbReference>
<dbReference type="PRINTS" id="PR00153">
    <property type="entry name" value="CSAPPISMRASE"/>
</dbReference>
<comment type="catalytic activity">
    <reaction evidence="1 4">
        <text>[protein]-peptidylproline (omega=180) = [protein]-peptidylproline (omega=0)</text>
        <dbReference type="Rhea" id="RHEA:16237"/>
        <dbReference type="Rhea" id="RHEA-COMP:10747"/>
        <dbReference type="Rhea" id="RHEA-COMP:10748"/>
        <dbReference type="ChEBI" id="CHEBI:83833"/>
        <dbReference type="ChEBI" id="CHEBI:83834"/>
        <dbReference type="EC" id="5.2.1.8"/>
    </reaction>
</comment>
<gene>
    <name evidence="6" type="ORF">DACRYDRAFT_48589</name>
</gene>
<keyword evidence="3 4" id="KW-0413">Isomerase</keyword>
<evidence type="ECO:0000256" key="2">
    <source>
        <dbReference type="ARBA" id="ARBA00023110"/>
    </source>
</evidence>
<dbReference type="EMBL" id="JH795858">
    <property type="protein sequence ID" value="EJU03960.1"/>
    <property type="molecule type" value="Genomic_DNA"/>
</dbReference>
<evidence type="ECO:0000256" key="3">
    <source>
        <dbReference type="ARBA" id="ARBA00023235"/>
    </source>
</evidence>
<reference evidence="6 7" key="1">
    <citation type="journal article" date="2012" name="Science">
        <title>The Paleozoic origin of enzymatic lignin decomposition reconstructed from 31 fungal genomes.</title>
        <authorList>
            <person name="Floudas D."/>
            <person name="Binder M."/>
            <person name="Riley R."/>
            <person name="Barry K."/>
            <person name="Blanchette R.A."/>
            <person name="Henrissat B."/>
            <person name="Martinez A.T."/>
            <person name="Otillar R."/>
            <person name="Spatafora J.W."/>
            <person name="Yadav J.S."/>
            <person name="Aerts A."/>
            <person name="Benoit I."/>
            <person name="Boyd A."/>
            <person name="Carlson A."/>
            <person name="Copeland A."/>
            <person name="Coutinho P.M."/>
            <person name="de Vries R.P."/>
            <person name="Ferreira P."/>
            <person name="Findley K."/>
            <person name="Foster B."/>
            <person name="Gaskell J."/>
            <person name="Glotzer D."/>
            <person name="Gorecki P."/>
            <person name="Heitman J."/>
            <person name="Hesse C."/>
            <person name="Hori C."/>
            <person name="Igarashi K."/>
            <person name="Jurgens J.A."/>
            <person name="Kallen N."/>
            <person name="Kersten P."/>
            <person name="Kohler A."/>
            <person name="Kuees U."/>
            <person name="Kumar T.K.A."/>
            <person name="Kuo A."/>
            <person name="LaButti K."/>
            <person name="Larrondo L.F."/>
            <person name="Lindquist E."/>
            <person name="Ling A."/>
            <person name="Lombard V."/>
            <person name="Lucas S."/>
            <person name="Lundell T."/>
            <person name="Martin R."/>
            <person name="McLaughlin D.J."/>
            <person name="Morgenstern I."/>
            <person name="Morin E."/>
            <person name="Murat C."/>
            <person name="Nagy L.G."/>
            <person name="Nolan M."/>
            <person name="Ohm R.A."/>
            <person name="Patyshakuliyeva A."/>
            <person name="Rokas A."/>
            <person name="Ruiz-Duenas F.J."/>
            <person name="Sabat G."/>
            <person name="Salamov A."/>
            <person name="Samejima M."/>
            <person name="Schmutz J."/>
            <person name="Slot J.C."/>
            <person name="St John F."/>
            <person name="Stenlid J."/>
            <person name="Sun H."/>
            <person name="Sun S."/>
            <person name="Syed K."/>
            <person name="Tsang A."/>
            <person name="Wiebenga A."/>
            <person name="Young D."/>
            <person name="Pisabarro A."/>
            <person name="Eastwood D.C."/>
            <person name="Martin F."/>
            <person name="Cullen D."/>
            <person name="Grigoriev I.V."/>
            <person name="Hibbett D.S."/>
        </authorList>
    </citation>
    <scope>NUCLEOTIDE SEQUENCE [LARGE SCALE GENOMIC DNA]</scope>
    <source>
        <strain evidence="6 7">DJM-731 SS1</strain>
    </source>
</reference>
<evidence type="ECO:0000256" key="4">
    <source>
        <dbReference type="RuleBase" id="RU363019"/>
    </source>
</evidence>
<dbReference type="InterPro" id="IPR002130">
    <property type="entry name" value="Cyclophilin-type_PPIase_dom"/>
</dbReference>
<dbReference type="GO" id="GO:0016018">
    <property type="term" value="F:cyclosporin A binding"/>
    <property type="evidence" value="ECO:0007669"/>
    <property type="project" value="TreeGrafter"/>
</dbReference>
<dbReference type="Gene3D" id="2.40.100.10">
    <property type="entry name" value="Cyclophilin-like"/>
    <property type="match status" value="1"/>
</dbReference>
<dbReference type="STRING" id="1858805.M5G6X2"/>
<evidence type="ECO:0000259" key="5">
    <source>
        <dbReference type="PROSITE" id="PS50072"/>
    </source>
</evidence>
<feature type="non-terminal residue" evidence="6">
    <location>
        <position position="1"/>
    </location>
</feature>
<protein>
    <recommendedName>
        <fullName evidence="4">Peptidyl-prolyl cis-trans isomerase</fullName>
        <shortName evidence="4">PPIase</shortName>
        <ecNumber evidence="4">5.2.1.8</ecNumber>
    </recommendedName>
</protein>
<proteinExistence type="inferred from homology"/>
<name>M5G6X2_DACPD</name>
<feature type="domain" description="PPIase cyclophilin-type" evidence="5">
    <location>
        <begin position="1"/>
        <end position="153"/>
    </location>
</feature>
<organism evidence="6 7">
    <name type="scientific">Dacryopinax primogenitus (strain DJM 731)</name>
    <name type="common">Brown rot fungus</name>
    <dbReference type="NCBI Taxonomy" id="1858805"/>
    <lineage>
        <taxon>Eukaryota</taxon>
        <taxon>Fungi</taxon>
        <taxon>Dikarya</taxon>
        <taxon>Basidiomycota</taxon>
        <taxon>Agaricomycotina</taxon>
        <taxon>Dacrymycetes</taxon>
        <taxon>Dacrymycetales</taxon>
        <taxon>Dacrymycetaceae</taxon>
        <taxon>Dacryopinax</taxon>
    </lineage>
</organism>
<evidence type="ECO:0000313" key="7">
    <source>
        <dbReference type="Proteomes" id="UP000030653"/>
    </source>
</evidence>
<accession>M5G6X2</accession>
<dbReference type="PANTHER" id="PTHR11071:SF561">
    <property type="entry name" value="PEPTIDYL-PROLYL CIS-TRANS ISOMERASE D-RELATED"/>
    <property type="match status" value="1"/>
</dbReference>
<dbReference type="EC" id="5.2.1.8" evidence="4"/>
<dbReference type="GO" id="GO:0005737">
    <property type="term" value="C:cytoplasm"/>
    <property type="evidence" value="ECO:0007669"/>
    <property type="project" value="TreeGrafter"/>
</dbReference>
<dbReference type="PIRSF" id="PIRSF001467">
    <property type="entry name" value="Peptidylpro_ismrse"/>
    <property type="match status" value="1"/>
</dbReference>
<keyword evidence="2 4" id="KW-0697">Rotamase</keyword>
<dbReference type="PANTHER" id="PTHR11071">
    <property type="entry name" value="PEPTIDYL-PROLYL CIS-TRANS ISOMERASE"/>
    <property type="match status" value="1"/>
</dbReference>
<dbReference type="AlphaFoldDB" id="M5G6X2"/>